<comment type="caution">
    <text evidence="4">The sequence shown here is derived from an EMBL/GenBank/DDBJ whole genome shotgun (WGS) entry which is preliminary data.</text>
</comment>
<keyword evidence="2" id="KW-1133">Transmembrane helix</keyword>
<dbReference type="GO" id="GO:0003677">
    <property type="term" value="F:DNA binding"/>
    <property type="evidence" value="ECO:0007669"/>
    <property type="project" value="InterPro"/>
</dbReference>
<evidence type="ECO:0000259" key="3">
    <source>
        <dbReference type="SMART" id="SM00278"/>
    </source>
</evidence>
<evidence type="ECO:0000256" key="2">
    <source>
        <dbReference type="SAM" id="Phobius"/>
    </source>
</evidence>
<dbReference type="GO" id="GO:0015627">
    <property type="term" value="C:type II protein secretion system complex"/>
    <property type="evidence" value="ECO:0007669"/>
    <property type="project" value="TreeGrafter"/>
</dbReference>
<accession>A0A3E0VJ68</accession>
<dbReference type="SUPFAM" id="SSF47781">
    <property type="entry name" value="RuvA domain 2-like"/>
    <property type="match status" value="1"/>
</dbReference>
<dbReference type="AlphaFoldDB" id="A0A3E0VJ68"/>
<dbReference type="EMBL" id="NBWZ01000001">
    <property type="protein sequence ID" value="RFA08897.1"/>
    <property type="molecule type" value="Genomic_DNA"/>
</dbReference>
<dbReference type="GO" id="GO:0015628">
    <property type="term" value="P:protein secretion by the type II secretion system"/>
    <property type="evidence" value="ECO:0007669"/>
    <property type="project" value="TreeGrafter"/>
</dbReference>
<dbReference type="InterPro" id="IPR019554">
    <property type="entry name" value="Soluble_ligand-bd"/>
</dbReference>
<name>A0A3E0VJ68_9MICO</name>
<protein>
    <recommendedName>
        <fullName evidence="3">Helix-hairpin-helix DNA-binding motif class 1 domain-containing protein</fullName>
    </recommendedName>
</protein>
<dbReference type="Proteomes" id="UP000256486">
    <property type="component" value="Unassembled WGS sequence"/>
</dbReference>
<evidence type="ECO:0000256" key="1">
    <source>
        <dbReference type="SAM" id="MobiDB-lite"/>
    </source>
</evidence>
<keyword evidence="5" id="KW-1185">Reference proteome</keyword>
<dbReference type="Gene3D" id="1.10.150.280">
    <property type="entry name" value="AF1531-like domain"/>
    <property type="match status" value="1"/>
</dbReference>
<feature type="domain" description="Helix-hairpin-helix DNA-binding motif class 1" evidence="3">
    <location>
        <begin position="263"/>
        <end position="282"/>
    </location>
</feature>
<dbReference type="Pfam" id="PF10531">
    <property type="entry name" value="SLBB"/>
    <property type="match status" value="1"/>
</dbReference>
<evidence type="ECO:0000313" key="4">
    <source>
        <dbReference type="EMBL" id="RFA08897.1"/>
    </source>
</evidence>
<dbReference type="InterPro" id="IPR003583">
    <property type="entry name" value="Hlx-hairpin-Hlx_DNA-bd_motif"/>
</dbReference>
<keyword evidence="2" id="KW-0812">Transmembrane</keyword>
<dbReference type="PANTHER" id="PTHR21180:SF32">
    <property type="entry name" value="ENDONUCLEASE_EXONUCLEASE_PHOSPHATASE FAMILY DOMAIN-CONTAINING PROTEIN 1"/>
    <property type="match status" value="1"/>
</dbReference>
<dbReference type="SMART" id="SM00278">
    <property type="entry name" value="HhH1"/>
    <property type="match status" value="2"/>
</dbReference>
<reference evidence="4 5" key="1">
    <citation type="submission" date="2017-04" db="EMBL/GenBank/DDBJ databases">
        <title>Comparative genome analysis of Subtercola boreus.</title>
        <authorList>
            <person name="Cho Y.-J."/>
            <person name="Cho A."/>
            <person name="Kim O.-S."/>
            <person name="Lee J.-I."/>
        </authorList>
    </citation>
    <scope>NUCLEOTIDE SEQUENCE [LARGE SCALE GENOMIC DNA]</scope>
    <source>
        <strain evidence="4 5">K300</strain>
    </source>
</reference>
<keyword evidence="2" id="KW-0472">Membrane</keyword>
<dbReference type="InterPro" id="IPR051675">
    <property type="entry name" value="Endo/Exo/Phosphatase_dom_1"/>
</dbReference>
<evidence type="ECO:0000313" key="5">
    <source>
        <dbReference type="Proteomes" id="UP000256486"/>
    </source>
</evidence>
<dbReference type="OrthoDB" id="9758724at2"/>
<dbReference type="Gene3D" id="3.10.560.10">
    <property type="entry name" value="Outer membrane lipoprotein wza domain like"/>
    <property type="match status" value="1"/>
</dbReference>
<organism evidence="4 5">
    <name type="scientific">Subtercola boreus</name>
    <dbReference type="NCBI Taxonomy" id="120213"/>
    <lineage>
        <taxon>Bacteria</taxon>
        <taxon>Bacillati</taxon>
        <taxon>Actinomycetota</taxon>
        <taxon>Actinomycetes</taxon>
        <taxon>Micrococcales</taxon>
        <taxon>Microbacteriaceae</taxon>
        <taxon>Subtercola</taxon>
    </lineage>
</organism>
<dbReference type="Pfam" id="PF12836">
    <property type="entry name" value="HHH_3"/>
    <property type="match status" value="1"/>
</dbReference>
<gene>
    <name evidence="4" type="ORF">B7R54_06410</name>
</gene>
<feature type="region of interest" description="Disordered" evidence="1">
    <location>
        <begin position="1"/>
        <end position="21"/>
    </location>
</feature>
<dbReference type="PANTHER" id="PTHR21180">
    <property type="entry name" value="ENDONUCLEASE/EXONUCLEASE/PHOSPHATASE FAMILY DOMAIN-CONTAINING PROTEIN 1"/>
    <property type="match status" value="1"/>
</dbReference>
<sequence length="285" mass="28185">MRDVPGVSGRSERPGVPAARAAATVPLPWEIEVPGRDSELEPELEPPAARSRLRLGVGAAVVLVIVALVCAVLVSMFAGHGRAEVVALPSGAGGPSGSTVSGAHGATLAPASAEASAPVGHSSETLILVHVLGAVVHPGLFELHSGDRVIDAISAAGGFSEKADQGRQNLARVMADGEQLVIPEQGASLPPGSPGSGAGGSGSGAGGVGGAGAVGGVGGPPPPLVNLNTADQATLETLPHVGPAMAQRIIAWRTENGRFTQVDDLKNVSGVGDKTFEALAPLVTT</sequence>
<feature type="compositionally biased region" description="Gly residues" evidence="1">
    <location>
        <begin position="194"/>
        <end position="218"/>
    </location>
</feature>
<dbReference type="InterPro" id="IPR010994">
    <property type="entry name" value="RuvA_2-like"/>
</dbReference>
<proteinExistence type="predicted"/>
<feature type="transmembrane region" description="Helical" evidence="2">
    <location>
        <begin position="55"/>
        <end position="78"/>
    </location>
</feature>
<feature type="domain" description="Helix-hairpin-helix DNA-binding motif class 1" evidence="3">
    <location>
        <begin position="233"/>
        <end position="252"/>
    </location>
</feature>
<feature type="region of interest" description="Disordered" evidence="1">
    <location>
        <begin position="184"/>
        <end position="228"/>
    </location>
</feature>
<dbReference type="GO" id="GO:0006281">
    <property type="term" value="P:DNA repair"/>
    <property type="evidence" value="ECO:0007669"/>
    <property type="project" value="InterPro"/>
</dbReference>